<evidence type="ECO:0000313" key="2">
    <source>
        <dbReference type="Proteomes" id="UP001500928"/>
    </source>
</evidence>
<reference evidence="2" key="1">
    <citation type="journal article" date="2019" name="Int. J. Syst. Evol. Microbiol.">
        <title>The Global Catalogue of Microorganisms (GCM) 10K type strain sequencing project: providing services to taxonomists for standard genome sequencing and annotation.</title>
        <authorList>
            <consortium name="The Broad Institute Genomics Platform"/>
            <consortium name="The Broad Institute Genome Sequencing Center for Infectious Disease"/>
            <person name="Wu L."/>
            <person name="Ma J."/>
        </authorList>
    </citation>
    <scope>NUCLEOTIDE SEQUENCE [LARGE SCALE GENOMIC DNA]</scope>
    <source>
        <strain evidence="2">JCM 17979</strain>
    </source>
</reference>
<evidence type="ECO:0008006" key="3">
    <source>
        <dbReference type="Google" id="ProtNLM"/>
    </source>
</evidence>
<dbReference type="EMBL" id="BAABHO010000026">
    <property type="protein sequence ID" value="GAA4794582.1"/>
    <property type="molecule type" value="Genomic_DNA"/>
</dbReference>
<dbReference type="Proteomes" id="UP001500928">
    <property type="component" value="Unassembled WGS sequence"/>
</dbReference>
<gene>
    <name evidence="1" type="ORF">GCM10023200_33220</name>
</gene>
<proteinExistence type="predicted"/>
<dbReference type="SUPFAM" id="SSF53697">
    <property type="entry name" value="SIS domain"/>
    <property type="match status" value="1"/>
</dbReference>
<protein>
    <recommendedName>
        <fullName evidence="3">Phosphoglucose isomerase-like protein</fullName>
    </recommendedName>
</protein>
<keyword evidence="2" id="KW-1185">Reference proteome</keyword>
<name>A0ABP9BIL2_9PSEU</name>
<dbReference type="RefSeq" id="WP_345417158.1">
    <property type="nucleotide sequence ID" value="NZ_BAABHO010000026.1"/>
</dbReference>
<dbReference type="InterPro" id="IPR046348">
    <property type="entry name" value="SIS_dom_sf"/>
</dbReference>
<sequence>MLDDALLSDETRLLAADRDGVLRAVATAGAQVRATAQAAADVGLERELAGLRPRALVLLTRPGTTESACRLLAALLTPTAPLPVIVTGVAPPWLGPLDVVVGTHRGREGDPVEADVAESVHRAVRRGAHVVLGGPGEGPAAAAGAGRVLAVTPRLVLGVPGEDLDGLDTATVLATGLAVAKALDLLDLDLGSLADRLDAEAERDGPRGEAFVNPAKSLALRLAERTPLLWGADPVAGLLAGYGATVLATHAGVVAQATSVAAASAQPALRARLQEGSGEASIFADPFDDPAPAAPPPRLVLLAVREDLAVRRLVSDVGARHPGADVLEIDDVDLAGEGAVPDALRAAVLATRLDFTAVYLGLALGARVPGPDVWTSTT</sequence>
<accession>A0ABP9BIL2</accession>
<comment type="caution">
    <text evidence="1">The sequence shown here is derived from an EMBL/GenBank/DDBJ whole genome shotgun (WGS) entry which is preliminary data.</text>
</comment>
<evidence type="ECO:0000313" key="1">
    <source>
        <dbReference type="EMBL" id="GAA4794582.1"/>
    </source>
</evidence>
<organism evidence="1 2">
    <name type="scientific">Actinomycetospora chlora</name>
    <dbReference type="NCBI Taxonomy" id="663608"/>
    <lineage>
        <taxon>Bacteria</taxon>
        <taxon>Bacillati</taxon>
        <taxon>Actinomycetota</taxon>
        <taxon>Actinomycetes</taxon>
        <taxon>Pseudonocardiales</taxon>
        <taxon>Pseudonocardiaceae</taxon>
        <taxon>Actinomycetospora</taxon>
    </lineage>
</organism>